<evidence type="ECO:0000256" key="2">
    <source>
        <dbReference type="SAM" id="SignalP"/>
    </source>
</evidence>
<sequence length="105" mass="11343">MEVALLGLFLILGVAQGGDLKPAIIEDLRSGLGEERRLWPFARRIKPQWYASGTNASGQHPVRSGPGTDLPGTASVVIPSHSGDPHHFFSFGKYLQSLKVILLPV</sequence>
<feature type="region of interest" description="Disordered" evidence="1">
    <location>
        <begin position="51"/>
        <end position="74"/>
    </location>
</feature>
<accession>A0A9N8KZH3</accession>
<reference evidence="3" key="1">
    <citation type="submission" date="2021-12" db="EMBL/GenBank/DDBJ databases">
        <authorList>
            <person name="King R."/>
        </authorList>
    </citation>
    <scope>NUCLEOTIDE SEQUENCE</scope>
</reference>
<keyword evidence="2" id="KW-0732">Signal</keyword>
<gene>
    <name evidence="3" type="ORF">CINC_LOCUS6667</name>
</gene>
<feature type="chain" id="PRO_5040271886" evidence="2">
    <location>
        <begin position="18"/>
        <end position="105"/>
    </location>
</feature>
<dbReference type="AlphaFoldDB" id="A0A9N8KZH3"/>
<dbReference type="EMBL" id="LR824024">
    <property type="protein sequence ID" value="CAD0204358.1"/>
    <property type="molecule type" value="Genomic_DNA"/>
</dbReference>
<feature type="signal peptide" evidence="2">
    <location>
        <begin position="1"/>
        <end position="17"/>
    </location>
</feature>
<evidence type="ECO:0000256" key="1">
    <source>
        <dbReference type="SAM" id="MobiDB-lite"/>
    </source>
</evidence>
<name>A0A9N8KZH3_CHRIL</name>
<proteinExistence type="predicted"/>
<evidence type="ECO:0000313" key="4">
    <source>
        <dbReference type="Proteomes" id="UP001154114"/>
    </source>
</evidence>
<organism evidence="3 4">
    <name type="scientific">Chrysodeixis includens</name>
    <name type="common">Soybean looper</name>
    <name type="synonym">Pseudoplusia includens</name>
    <dbReference type="NCBI Taxonomy" id="689277"/>
    <lineage>
        <taxon>Eukaryota</taxon>
        <taxon>Metazoa</taxon>
        <taxon>Ecdysozoa</taxon>
        <taxon>Arthropoda</taxon>
        <taxon>Hexapoda</taxon>
        <taxon>Insecta</taxon>
        <taxon>Pterygota</taxon>
        <taxon>Neoptera</taxon>
        <taxon>Endopterygota</taxon>
        <taxon>Lepidoptera</taxon>
        <taxon>Glossata</taxon>
        <taxon>Ditrysia</taxon>
        <taxon>Noctuoidea</taxon>
        <taxon>Noctuidae</taxon>
        <taxon>Plusiinae</taxon>
        <taxon>Chrysodeixis</taxon>
    </lineage>
</organism>
<dbReference type="Proteomes" id="UP001154114">
    <property type="component" value="Chromosome 21"/>
</dbReference>
<evidence type="ECO:0000313" key="3">
    <source>
        <dbReference type="EMBL" id="CAD0204358.1"/>
    </source>
</evidence>
<protein>
    <submittedName>
        <fullName evidence="3">Uncharacterized protein</fullName>
    </submittedName>
</protein>
<keyword evidence="4" id="KW-1185">Reference proteome</keyword>